<keyword evidence="2" id="KW-1003">Cell membrane</keyword>
<feature type="transmembrane region" description="Helical" evidence="6">
    <location>
        <begin position="93"/>
        <end position="112"/>
    </location>
</feature>
<comment type="subcellular location">
    <subcellularLocation>
        <location evidence="1">Cell membrane</location>
        <topology evidence="1">Multi-pass membrane protein</topology>
    </subcellularLocation>
</comment>
<dbReference type="RefSeq" id="WP_252587734.1">
    <property type="nucleotide sequence ID" value="NZ_JAMWYS010000034.1"/>
</dbReference>
<dbReference type="PIRSF" id="PIRSF035875">
    <property type="entry name" value="RNase_BN"/>
    <property type="match status" value="1"/>
</dbReference>
<protein>
    <submittedName>
        <fullName evidence="7">YihY/virulence factor BrkB family protein</fullName>
    </submittedName>
</protein>
<dbReference type="AlphaFoldDB" id="A0A9X2JFB6"/>
<accession>A0A9X2JFB6</accession>
<evidence type="ECO:0000256" key="1">
    <source>
        <dbReference type="ARBA" id="ARBA00004651"/>
    </source>
</evidence>
<evidence type="ECO:0000313" key="7">
    <source>
        <dbReference type="EMBL" id="MCO4293231.1"/>
    </source>
</evidence>
<dbReference type="Pfam" id="PF03631">
    <property type="entry name" value="Virul_fac_BrkB"/>
    <property type="match status" value="1"/>
</dbReference>
<evidence type="ECO:0000256" key="3">
    <source>
        <dbReference type="ARBA" id="ARBA00022692"/>
    </source>
</evidence>
<feature type="transmembrane region" description="Helical" evidence="6">
    <location>
        <begin position="187"/>
        <end position="209"/>
    </location>
</feature>
<keyword evidence="4 6" id="KW-1133">Transmembrane helix</keyword>
<feature type="transmembrane region" description="Helical" evidence="6">
    <location>
        <begin position="221"/>
        <end position="241"/>
    </location>
</feature>
<name>A0A9X2JFB6_9SPHI</name>
<keyword evidence="8" id="KW-1185">Reference proteome</keyword>
<evidence type="ECO:0000256" key="5">
    <source>
        <dbReference type="ARBA" id="ARBA00023136"/>
    </source>
</evidence>
<dbReference type="NCBIfam" id="TIGR00765">
    <property type="entry name" value="yihY_not_rbn"/>
    <property type="match status" value="1"/>
</dbReference>
<proteinExistence type="predicted"/>
<feature type="transmembrane region" description="Helical" evidence="6">
    <location>
        <begin position="253"/>
        <end position="274"/>
    </location>
</feature>
<evidence type="ECO:0000256" key="6">
    <source>
        <dbReference type="SAM" id="Phobius"/>
    </source>
</evidence>
<feature type="transmembrane region" description="Helical" evidence="6">
    <location>
        <begin position="32"/>
        <end position="55"/>
    </location>
</feature>
<keyword evidence="5 6" id="KW-0472">Membrane</keyword>
<keyword evidence="3 6" id="KW-0812">Transmembrane</keyword>
<comment type="caution">
    <text evidence="7">The sequence shown here is derived from an EMBL/GenBank/DDBJ whole genome shotgun (WGS) entry which is preliminary data.</text>
</comment>
<evidence type="ECO:0000256" key="4">
    <source>
        <dbReference type="ARBA" id="ARBA00022989"/>
    </source>
</evidence>
<dbReference type="PANTHER" id="PTHR30213">
    <property type="entry name" value="INNER MEMBRANE PROTEIN YHJD"/>
    <property type="match status" value="1"/>
</dbReference>
<evidence type="ECO:0000313" key="8">
    <source>
        <dbReference type="Proteomes" id="UP001155182"/>
    </source>
</evidence>
<dbReference type="GO" id="GO:0005886">
    <property type="term" value="C:plasma membrane"/>
    <property type="evidence" value="ECO:0007669"/>
    <property type="project" value="UniProtKB-SubCell"/>
</dbReference>
<dbReference type="Proteomes" id="UP001155182">
    <property type="component" value="Unassembled WGS sequence"/>
</dbReference>
<evidence type="ECO:0000256" key="2">
    <source>
        <dbReference type="ARBA" id="ARBA00022475"/>
    </source>
</evidence>
<dbReference type="PANTHER" id="PTHR30213:SF1">
    <property type="entry name" value="INNER MEMBRANE PROTEIN YHJD"/>
    <property type="match status" value="1"/>
</dbReference>
<organism evidence="7 8">
    <name type="scientific">Solitalea agri</name>
    <dbReference type="NCBI Taxonomy" id="2953739"/>
    <lineage>
        <taxon>Bacteria</taxon>
        <taxon>Pseudomonadati</taxon>
        <taxon>Bacteroidota</taxon>
        <taxon>Sphingobacteriia</taxon>
        <taxon>Sphingobacteriales</taxon>
        <taxon>Sphingobacteriaceae</taxon>
        <taxon>Solitalea</taxon>
    </lineage>
</organism>
<dbReference type="InterPro" id="IPR017039">
    <property type="entry name" value="Virul_fac_BrkB"/>
</dbReference>
<dbReference type="EMBL" id="JAMWYS010000034">
    <property type="protein sequence ID" value="MCO4293231.1"/>
    <property type="molecule type" value="Genomic_DNA"/>
</dbReference>
<sequence length="320" mass="36103">MFSKGLKNIVRLMNQVIREFQEDKVMKLSASLAYYTIFSLPPMLLVIISLCDLFYGKQAVEGAVFSQIRGVVGDKPAMLIESTLQNVSITKNASIATIIGLVTLFFGATGVFHEIQDSINQIWGLRLKPNKGKRGWLKFLTNRLLSFSMVISLGFILLVSLMLNGLIEAFIHRLMQLLPEGEVYMIYWTNLFITFIITTSLFAIIFKVLPDARIHWKDIWIGAVVTAFLFMVGKFLIGIYLTNSTISNAYGAAGSLILTLLWVYYSAVILYFGAEFTQVYAQMFGKDLHPNDYAMWIEKREVVLSDAQKAAQVINSTKNE</sequence>
<feature type="transmembrane region" description="Helical" evidence="6">
    <location>
        <begin position="144"/>
        <end position="167"/>
    </location>
</feature>
<reference evidence="7" key="1">
    <citation type="submission" date="2022-06" db="EMBL/GenBank/DDBJ databases">
        <title>Solitalea sp. MAHUQ-68 isolated from rhizospheric soil.</title>
        <authorList>
            <person name="Huq M.A."/>
        </authorList>
    </citation>
    <scope>NUCLEOTIDE SEQUENCE</scope>
    <source>
        <strain evidence="7">MAHUQ-68</strain>
    </source>
</reference>
<gene>
    <name evidence="7" type="ORF">NF867_10180</name>
</gene>